<keyword evidence="11 14" id="KW-0472">Membrane</keyword>
<dbReference type="EMBL" id="FNTI01000001">
    <property type="protein sequence ID" value="SED71217.1"/>
    <property type="molecule type" value="Genomic_DNA"/>
</dbReference>
<gene>
    <name evidence="18" type="ORF">SAMN05444171_4902</name>
</gene>
<dbReference type="InterPro" id="IPR036257">
    <property type="entry name" value="Cyt_c_oxidase_su2_TM_sf"/>
</dbReference>
<reference evidence="18 19" key="1">
    <citation type="submission" date="2016-10" db="EMBL/GenBank/DDBJ databases">
        <authorList>
            <person name="de Groot N.N."/>
        </authorList>
    </citation>
    <scope>NUCLEOTIDE SEQUENCE [LARGE SCALE GENOMIC DNA]</scope>
    <source>
        <strain evidence="18 19">GAS522</strain>
    </source>
</reference>
<evidence type="ECO:0000256" key="12">
    <source>
        <dbReference type="ARBA" id="ARBA00023139"/>
    </source>
</evidence>
<evidence type="ECO:0000313" key="19">
    <source>
        <dbReference type="Proteomes" id="UP000183208"/>
    </source>
</evidence>
<dbReference type="Pfam" id="PF00116">
    <property type="entry name" value="COX2"/>
    <property type="match status" value="1"/>
</dbReference>
<keyword evidence="10 14" id="KW-0560">Oxidoreductase</keyword>
<feature type="domain" description="Cytochrome oxidase subunit II transmembrane region profile" evidence="17">
    <location>
        <begin position="21"/>
        <end position="118"/>
    </location>
</feature>
<dbReference type="InterPro" id="IPR002429">
    <property type="entry name" value="CcO_II-like_C"/>
</dbReference>
<dbReference type="PROSITE" id="PS50999">
    <property type="entry name" value="COX2_TM"/>
    <property type="match status" value="1"/>
</dbReference>
<proteinExistence type="inferred from homology"/>
<evidence type="ECO:0000256" key="4">
    <source>
        <dbReference type="ARBA" id="ARBA00022475"/>
    </source>
</evidence>
<name>A0A1M7CJ97_9BRAD</name>
<dbReference type="GO" id="GO:0005886">
    <property type="term" value="C:plasma membrane"/>
    <property type="evidence" value="ECO:0007669"/>
    <property type="project" value="UniProtKB-SubCell"/>
</dbReference>
<comment type="similarity">
    <text evidence="2 14">Belongs to the cytochrome c oxidase subunit 2 family.</text>
</comment>
<keyword evidence="4 14" id="KW-1003">Cell membrane</keyword>
<dbReference type="PROSITE" id="PS50857">
    <property type="entry name" value="COX2_CUA"/>
    <property type="match status" value="1"/>
</dbReference>
<evidence type="ECO:0000256" key="7">
    <source>
        <dbReference type="ARBA" id="ARBA00022729"/>
    </source>
</evidence>
<keyword evidence="8 14" id="KW-0249">Electron transport</keyword>
<dbReference type="SUPFAM" id="SSF81464">
    <property type="entry name" value="Cytochrome c oxidase subunit II-like, transmembrane region"/>
    <property type="match status" value="1"/>
</dbReference>
<comment type="subcellular location">
    <subcellularLocation>
        <location evidence="1">Cell membrane</location>
        <topology evidence="1">Multi-pass membrane protein</topology>
    </subcellularLocation>
</comment>
<feature type="transmembrane region" description="Helical" evidence="15">
    <location>
        <begin position="43"/>
        <end position="67"/>
    </location>
</feature>
<dbReference type="InterPro" id="IPR006333">
    <property type="entry name" value="Cyt_o_ubiquinol_oxidase_su2"/>
</dbReference>
<feature type="domain" description="Cytochrome oxidase subunit II copper A binding" evidence="16">
    <location>
        <begin position="124"/>
        <end position="236"/>
    </location>
</feature>
<keyword evidence="12" id="KW-0564">Palmitate</keyword>
<dbReference type="GO" id="GO:0009486">
    <property type="term" value="F:cytochrome bo3 ubiquinol oxidase activity"/>
    <property type="evidence" value="ECO:0007669"/>
    <property type="project" value="InterPro"/>
</dbReference>
<dbReference type="AlphaFoldDB" id="A0A1M7CJ97"/>
<dbReference type="InterPro" id="IPR034227">
    <property type="entry name" value="CuRO_UO_II"/>
</dbReference>
<keyword evidence="3 14" id="KW-0813">Transport</keyword>
<evidence type="ECO:0000256" key="2">
    <source>
        <dbReference type="ARBA" id="ARBA00007866"/>
    </source>
</evidence>
<evidence type="ECO:0000256" key="3">
    <source>
        <dbReference type="ARBA" id="ARBA00022448"/>
    </source>
</evidence>
<dbReference type="InterPro" id="IPR045187">
    <property type="entry name" value="CcO_II"/>
</dbReference>
<evidence type="ECO:0000256" key="15">
    <source>
        <dbReference type="SAM" id="Phobius"/>
    </source>
</evidence>
<evidence type="ECO:0000256" key="14">
    <source>
        <dbReference type="PIRNR" id="PIRNR000292"/>
    </source>
</evidence>
<protein>
    <recommendedName>
        <fullName evidence="14">Ubiquinol oxidase subunit 2</fullName>
    </recommendedName>
</protein>
<dbReference type="PIRSF" id="PIRSF000292">
    <property type="entry name" value="Ubi_od_II"/>
    <property type="match status" value="1"/>
</dbReference>
<dbReference type="Gene3D" id="1.10.287.90">
    <property type="match status" value="1"/>
</dbReference>
<dbReference type="GO" id="GO:0042773">
    <property type="term" value="P:ATP synthesis coupled electron transport"/>
    <property type="evidence" value="ECO:0007669"/>
    <property type="project" value="TreeGrafter"/>
</dbReference>
<dbReference type="Gene3D" id="2.60.40.420">
    <property type="entry name" value="Cupredoxins - blue copper proteins"/>
    <property type="match status" value="1"/>
</dbReference>
<keyword evidence="7" id="KW-0732">Signal</keyword>
<dbReference type="GO" id="GO:0016682">
    <property type="term" value="F:oxidoreductase activity, acting on diphenols and related substances as donors, oxygen as acceptor"/>
    <property type="evidence" value="ECO:0007669"/>
    <property type="project" value="InterPro"/>
</dbReference>
<evidence type="ECO:0000256" key="6">
    <source>
        <dbReference type="ARBA" id="ARBA00022692"/>
    </source>
</evidence>
<evidence type="ECO:0000256" key="10">
    <source>
        <dbReference type="ARBA" id="ARBA00023002"/>
    </source>
</evidence>
<keyword evidence="5 14" id="KW-0679">Respiratory chain</keyword>
<keyword evidence="13" id="KW-0449">Lipoprotein</keyword>
<dbReference type="PANTHER" id="PTHR22888">
    <property type="entry name" value="CYTOCHROME C OXIDASE, SUBUNIT II"/>
    <property type="match status" value="1"/>
</dbReference>
<evidence type="ECO:0000256" key="13">
    <source>
        <dbReference type="ARBA" id="ARBA00023288"/>
    </source>
</evidence>
<dbReference type="GO" id="GO:0005507">
    <property type="term" value="F:copper ion binding"/>
    <property type="evidence" value="ECO:0007669"/>
    <property type="project" value="InterPro"/>
</dbReference>
<dbReference type="InterPro" id="IPR008972">
    <property type="entry name" value="Cupredoxin"/>
</dbReference>
<accession>A0A1M7CJ97</accession>
<evidence type="ECO:0000256" key="5">
    <source>
        <dbReference type="ARBA" id="ARBA00022660"/>
    </source>
</evidence>
<evidence type="ECO:0000259" key="16">
    <source>
        <dbReference type="PROSITE" id="PS50857"/>
    </source>
</evidence>
<dbReference type="PANTHER" id="PTHR22888:SF18">
    <property type="entry name" value="CYTOCHROME BO(3) UBIQUINOL OXIDASE SUBUNIT 2"/>
    <property type="match status" value="1"/>
</dbReference>
<dbReference type="Proteomes" id="UP000183208">
    <property type="component" value="Unassembled WGS sequence"/>
</dbReference>
<dbReference type="InterPro" id="IPR011759">
    <property type="entry name" value="Cyt_c_oxidase_su2_TM_dom"/>
</dbReference>
<dbReference type="NCBIfam" id="TIGR01433">
    <property type="entry name" value="CyoA"/>
    <property type="match status" value="1"/>
</dbReference>
<dbReference type="GO" id="GO:0004129">
    <property type="term" value="F:cytochrome-c oxidase activity"/>
    <property type="evidence" value="ECO:0007669"/>
    <property type="project" value="UniProtKB-UniRule"/>
</dbReference>
<evidence type="ECO:0000256" key="9">
    <source>
        <dbReference type="ARBA" id="ARBA00022989"/>
    </source>
</evidence>
<evidence type="ECO:0000256" key="11">
    <source>
        <dbReference type="ARBA" id="ARBA00023136"/>
    </source>
</evidence>
<sequence length="292" mass="32156">MRAALGFGRLLKVVSLCGATTLGGCNLTVLDPQGQIGVEERSIIVLATWLMLIVVVPVIAMTFAFAWKYRASNAAAQYLPDWDSSHKVAAFMVLVPCTIVAILAILTWRTTHELDPYRPIASDVEPIDIEVVALDWKWLFIYPDQKIATVNEIAFPTNVPVNFRITSASVMNSFFIPQLGGQIYAMSGMQTKLSLIANRTGVFDGFSANYSGGGFSDMKFKAIAMTDQEFADWTAKVKKSSSRLSSEAYKKLAMPSEKNPVEYFSAFDSQLYQGVLRETRGEVAPFCAASEE</sequence>
<evidence type="ECO:0000313" key="18">
    <source>
        <dbReference type="EMBL" id="SED71217.1"/>
    </source>
</evidence>
<dbReference type="CDD" id="cd04212">
    <property type="entry name" value="CuRO_UO_II"/>
    <property type="match status" value="1"/>
</dbReference>
<evidence type="ECO:0000256" key="1">
    <source>
        <dbReference type="ARBA" id="ARBA00004651"/>
    </source>
</evidence>
<dbReference type="Pfam" id="PF06481">
    <property type="entry name" value="COX_ARM"/>
    <property type="match status" value="1"/>
</dbReference>
<evidence type="ECO:0000259" key="17">
    <source>
        <dbReference type="PROSITE" id="PS50999"/>
    </source>
</evidence>
<keyword evidence="6 15" id="KW-0812">Transmembrane</keyword>
<dbReference type="InterPro" id="IPR010514">
    <property type="entry name" value="COX_ARM"/>
</dbReference>
<dbReference type="RefSeq" id="WP_433994263.1">
    <property type="nucleotide sequence ID" value="NZ_FNTI01000001.1"/>
</dbReference>
<keyword evidence="9 15" id="KW-1133">Transmembrane helix</keyword>
<evidence type="ECO:0000256" key="8">
    <source>
        <dbReference type="ARBA" id="ARBA00022982"/>
    </source>
</evidence>
<dbReference type="PROSITE" id="PS51257">
    <property type="entry name" value="PROKAR_LIPOPROTEIN"/>
    <property type="match status" value="1"/>
</dbReference>
<dbReference type="SUPFAM" id="SSF49503">
    <property type="entry name" value="Cupredoxins"/>
    <property type="match status" value="1"/>
</dbReference>
<feature type="transmembrane region" description="Helical" evidence="15">
    <location>
        <begin position="88"/>
        <end position="108"/>
    </location>
</feature>
<organism evidence="18 19">
    <name type="scientific">Bradyrhizobium lablabi</name>
    <dbReference type="NCBI Taxonomy" id="722472"/>
    <lineage>
        <taxon>Bacteria</taxon>
        <taxon>Pseudomonadati</taxon>
        <taxon>Pseudomonadota</taxon>
        <taxon>Alphaproteobacteria</taxon>
        <taxon>Hyphomicrobiales</taxon>
        <taxon>Nitrobacteraceae</taxon>
        <taxon>Bradyrhizobium</taxon>
    </lineage>
</organism>